<dbReference type="InterPro" id="IPR009057">
    <property type="entry name" value="Homeodomain-like_sf"/>
</dbReference>
<dbReference type="PROSITE" id="PS51294">
    <property type="entry name" value="HTH_MYB"/>
    <property type="match status" value="2"/>
</dbReference>
<evidence type="ECO:0000259" key="2">
    <source>
        <dbReference type="PROSITE" id="PS50090"/>
    </source>
</evidence>
<dbReference type="PANTHER" id="PTHR45614">
    <property type="entry name" value="MYB PROTEIN-RELATED"/>
    <property type="match status" value="1"/>
</dbReference>
<dbReference type="Gene3D" id="1.10.10.60">
    <property type="entry name" value="Homeodomain-like"/>
    <property type="match status" value="2"/>
</dbReference>
<evidence type="ECO:0000313" key="4">
    <source>
        <dbReference type="EMBL" id="KAK8895788.1"/>
    </source>
</evidence>
<feature type="compositionally biased region" description="Low complexity" evidence="1">
    <location>
        <begin position="272"/>
        <end position="286"/>
    </location>
</feature>
<feature type="compositionally biased region" description="Polar residues" evidence="1">
    <location>
        <begin position="65"/>
        <end position="83"/>
    </location>
</feature>
<gene>
    <name evidence="4" type="ORF">M9Y10_013673</name>
</gene>
<comment type="caution">
    <text evidence="4">The sequence shown here is derived from an EMBL/GenBank/DDBJ whole genome shotgun (WGS) entry which is preliminary data.</text>
</comment>
<dbReference type="SUPFAM" id="SSF46689">
    <property type="entry name" value="Homeodomain-like"/>
    <property type="match status" value="1"/>
</dbReference>
<dbReference type="Proteomes" id="UP001470230">
    <property type="component" value="Unassembled WGS sequence"/>
</dbReference>
<feature type="domain" description="HTH myb-type" evidence="3">
    <location>
        <begin position="150"/>
        <end position="196"/>
    </location>
</feature>
<feature type="region of interest" description="Disordered" evidence="1">
    <location>
        <begin position="260"/>
        <end position="286"/>
    </location>
</feature>
<dbReference type="EMBL" id="JAPFFF010000002">
    <property type="protein sequence ID" value="KAK8895788.1"/>
    <property type="molecule type" value="Genomic_DNA"/>
</dbReference>
<reference evidence="4 5" key="1">
    <citation type="submission" date="2024-04" db="EMBL/GenBank/DDBJ databases">
        <title>Tritrichomonas musculus Genome.</title>
        <authorList>
            <person name="Alves-Ferreira E."/>
            <person name="Grigg M."/>
            <person name="Lorenzi H."/>
            <person name="Galac M."/>
        </authorList>
    </citation>
    <scope>NUCLEOTIDE SEQUENCE [LARGE SCALE GENOMIC DNA]</scope>
    <source>
        <strain evidence="4 5">EAF2021</strain>
    </source>
</reference>
<evidence type="ECO:0000259" key="3">
    <source>
        <dbReference type="PROSITE" id="PS51294"/>
    </source>
</evidence>
<dbReference type="Pfam" id="PF13921">
    <property type="entry name" value="Myb_DNA-bind_6"/>
    <property type="match status" value="1"/>
</dbReference>
<feature type="domain" description="HTH myb-type" evidence="3">
    <location>
        <begin position="85"/>
        <end position="145"/>
    </location>
</feature>
<evidence type="ECO:0000256" key="1">
    <source>
        <dbReference type="SAM" id="MobiDB-lite"/>
    </source>
</evidence>
<feature type="region of interest" description="Disordered" evidence="1">
    <location>
        <begin position="1"/>
        <end position="29"/>
    </location>
</feature>
<dbReference type="CDD" id="cd00167">
    <property type="entry name" value="SANT"/>
    <property type="match status" value="2"/>
</dbReference>
<sequence>MESSPIDEGRQQQLTHQGNNIQSDPQVKNEQIVTNNNNIIQQDNQPAQISENVQDDTNANNTFNQLDSNPSTNSNEFQINNSQSKERNKKRKFTQDEDEKLRELVQNHGQKQWDVIARNLSKLTNIERTPRQCRDRWKHYLSPSVSQKEWNITEDRLLLTCTQKYGAQWAALVKFFPGRTDINLKNRWNKLQRKSKKLFQTNPNVQIPKLPANPEHIHFLNPPNLILNQNQNSNQNEEIPQTLTPTIQVSVTQVTPIVPVHLPTDNNKEETQNTVLNNNNTDNLNNSYDTSNTTNATENSIPIIVPPTPIIDNNTNPVSANSTQS</sequence>
<dbReference type="InterPro" id="IPR001005">
    <property type="entry name" value="SANT/Myb"/>
</dbReference>
<evidence type="ECO:0000313" key="5">
    <source>
        <dbReference type="Proteomes" id="UP001470230"/>
    </source>
</evidence>
<dbReference type="PANTHER" id="PTHR45614:SF253">
    <property type="entry name" value="CHROMOSOME UNDETERMINED SCAFFOLD_38, WHOLE GENOME SHOTGUN SEQUENCE"/>
    <property type="match status" value="1"/>
</dbReference>
<dbReference type="SMART" id="SM00717">
    <property type="entry name" value="SANT"/>
    <property type="match status" value="2"/>
</dbReference>
<organism evidence="4 5">
    <name type="scientific">Tritrichomonas musculus</name>
    <dbReference type="NCBI Taxonomy" id="1915356"/>
    <lineage>
        <taxon>Eukaryota</taxon>
        <taxon>Metamonada</taxon>
        <taxon>Parabasalia</taxon>
        <taxon>Tritrichomonadida</taxon>
        <taxon>Tritrichomonadidae</taxon>
        <taxon>Tritrichomonas</taxon>
    </lineage>
</organism>
<dbReference type="InterPro" id="IPR050560">
    <property type="entry name" value="MYB_TF"/>
</dbReference>
<dbReference type="InterPro" id="IPR017930">
    <property type="entry name" value="Myb_dom"/>
</dbReference>
<feature type="region of interest" description="Disordered" evidence="1">
    <location>
        <begin position="306"/>
        <end position="325"/>
    </location>
</feature>
<accession>A0ABR2KY65</accession>
<feature type="compositionally biased region" description="Polar residues" evidence="1">
    <location>
        <begin position="11"/>
        <end position="28"/>
    </location>
</feature>
<protein>
    <recommendedName>
        <fullName evidence="6">Myb-like DNA-binding domain containing protein</fullName>
    </recommendedName>
</protein>
<evidence type="ECO:0008006" key="6">
    <source>
        <dbReference type="Google" id="ProtNLM"/>
    </source>
</evidence>
<feature type="domain" description="Myb-like" evidence="2">
    <location>
        <begin position="142"/>
        <end position="192"/>
    </location>
</feature>
<feature type="domain" description="Myb-like" evidence="2">
    <location>
        <begin position="85"/>
        <end position="141"/>
    </location>
</feature>
<name>A0ABR2KY65_9EUKA</name>
<proteinExistence type="predicted"/>
<keyword evidence="5" id="KW-1185">Reference proteome</keyword>
<dbReference type="PROSITE" id="PS50090">
    <property type="entry name" value="MYB_LIKE"/>
    <property type="match status" value="2"/>
</dbReference>
<feature type="region of interest" description="Disordered" evidence="1">
    <location>
        <begin position="65"/>
        <end position="97"/>
    </location>
</feature>